<keyword evidence="1" id="KW-1133">Transmembrane helix</keyword>
<protein>
    <recommendedName>
        <fullName evidence="4">Tetratricopeptide repeat protein</fullName>
    </recommendedName>
</protein>
<keyword evidence="1" id="KW-0472">Membrane</keyword>
<gene>
    <name evidence="2" type="ORF">JN12_01797</name>
</gene>
<keyword evidence="3" id="KW-1185">Reference proteome</keyword>
<reference evidence="2 3" key="1">
    <citation type="submission" date="2019-07" db="EMBL/GenBank/DDBJ databases">
        <title>Genomic Encyclopedia of Archaeal and Bacterial Type Strains, Phase II (KMG-II): from individual species to whole genera.</title>
        <authorList>
            <person name="Goeker M."/>
        </authorList>
    </citation>
    <scope>NUCLEOTIDE SEQUENCE [LARGE SCALE GENOMIC DNA]</scope>
    <source>
        <strain evidence="2 3">ATCC BAA-1139</strain>
    </source>
</reference>
<name>A0A562VNM8_9BACT</name>
<dbReference type="InterPro" id="IPR045584">
    <property type="entry name" value="Pilin-like"/>
</dbReference>
<comment type="caution">
    <text evidence="2">The sequence shown here is derived from an EMBL/GenBank/DDBJ whole genome shotgun (WGS) entry which is preliminary data.</text>
</comment>
<proteinExistence type="predicted"/>
<evidence type="ECO:0000256" key="1">
    <source>
        <dbReference type="SAM" id="Phobius"/>
    </source>
</evidence>
<organism evidence="2 3">
    <name type="scientific">Geobacter argillaceus</name>
    <dbReference type="NCBI Taxonomy" id="345631"/>
    <lineage>
        <taxon>Bacteria</taxon>
        <taxon>Pseudomonadati</taxon>
        <taxon>Thermodesulfobacteriota</taxon>
        <taxon>Desulfuromonadia</taxon>
        <taxon>Geobacterales</taxon>
        <taxon>Geobacteraceae</taxon>
        <taxon>Geobacter</taxon>
    </lineage>
</organism>
<evidence type="ECO:0000313" key="2">
    <source>
        <dbReference type="EMBL" id="TWJ19381.1"/>
    </source>
</evidence>
<keyword evidence="1" id="KW-0812">Transmembrane</keyword>
<evidence type="ECO:0000313" key="3">
    <source>
        <dbReference type="Proteomes" id="UP000319449"/>
    </source>
</evidence>
<dbReference type="RefSeq" id="WP_246125808.1">
    <property type="nucleotide sequence ID" value="NZ_VLLN01000009.1"/>
</dbReference>
<evidence type="ECO:0008006" key="4">
    <source>
        <dbReference type="Google" id="ProtNLM"/>
    </source>
</evidence>
<dbReference type="AlphaFoldDB" id="A0A562VNM8"/>
<accession>A0A562VNM8</accession>
<dbReference type="SUPFAM" id="SSF54523">
    <property type="entry name" value="Pili subunits"/>
    <property type="match status" value="1"/>
</dbReference>
<feature type="transmembrane region" description="Helical" evidence="1">
    <location>
        <begin position="12"/>
        <end position="31"/>
    </location>
</feature>
<dbReference type="Proteomes" id="UP000319449">
    <property type="component" value="Unassembled WGS sequence"/>
</dbReference>
<dbReference type="EMBL" id="VLLN01000009">
    <property type="protein sequence ID" value="TWJ19381.1"/>
    <property type="molecule type" value="Genomic_DNA"/>
</dbReference>
<sequence>MMANKVVRTFSFAIPVLMVGYLLSVFALAGYMKSRPFVEKLGYIPTVNTMKVMAGDHKQFMGANLLLKVLFYYGGLAEKAENQLHIPADYPAMSRTIHAALKLDPYNMDGYYFAQAILTWDLGKAALANEFLEYGMKYRDWDWYLPFYAGFNYAYFLKDHDNAARHYRRAAELSGQALFMNLAGRYMRESGRTDMAIAYLDAMAKGARQESIKKVLNTRKAAFIAARKIELARDAYREKHGRLPGSVEDLLAGGYLKQVPQDPYGGRFYLAADGNVASTSGFSFAGAGK</sequence>